<gene>
    <name evidence="1" type="ORF">Goshw_022060</name>
</gene>
<evidence type="ECO:0000313" key="2">
    <source>
        <dbReference type="Proteomes" id="UP000593576"/>
    </source>
</evidence>
<organism evidence="1 2">
    <name type="scientific">Gossypium schwendimanii</name>
    <name type="common">Cotton</name>
    <dbReference type="NCBI Taxonomy" id="34291"/>
    <lineage>
        <taxon>Eukaryota</taxon>
        <taxon>Viridiplantae</taxon>
        <taxon>Streptophyta</taxon>
        <taxon>Embryophyta</taxon>
        <taxon>Tracheophyta</taxon>
        <taxon>Spermatophyta</taxon>
        <taxon>Magnoliopsida</taxon>
        <taxon>eudicotyledons</taxon>
        <taxon>Gunneridae</taxon>
        <taxon>Pentapetalae</taxon>
        <taxon>rosids</taxon>
        <taxon>malvids</taxon>
        <taxon>Malvales</taxon>
        <taxon>Malvaceae</taxon>
        <taxon>Malvoideae</taxon>
        <taxon>Gossypium</taxon>
    </lineage>
</organism>
<comment type="caution">
    <text evidence="1">The sequence shown here is derived from an EMBL/GenBank/DDBJ whole genome shotgun (WGS) entry which is preliminary data.</text>
</comment>
<name>A0A7J9N9I1_GOSSC</name>
<protein>
    <submittedName>
        <fullName evidence="1">Uncharacterized protein</fullName>
    </submittedName>
</protein>
<dbReference type="OrthoDB" id="10447105at2759"/>
<dbReference type="EMBL" id="JABFAF010276698">
    <property type="protein sequence ID" value="MBA0879975.1"/>
    <property type="molecule type" value="Genomic_DNA"/>
</dbReference>
<dbReference type="Proteomes" id="UP000593576">
    <property type="component" value="Unassembled WGS sequence"/>
</dbReference>
<dbReference type="AlphaFoldDB" id="A0A7J9N9I1"/>
<accession>A0A7J9N9I1</accession>
<sequence>MGTYVGRSFGDVEMVATTRPMIITGAGNHQFISYQGSSSKSYQKPQTSSILLLIKPEEPFDLDDPIMDDKGMKVNDANTVKSSWKDKLFDNSTEMMKMQ</sequence>
<keyword evidence="2" id="KW-1185">Reference proteome</keyword>
<proteinExistence type="predicted"/>
<reference evidence="1 2" key="1">
    <citation type="journal article" date="2019" name="Genome Biol. Evol.">
        <title>Insights into the evolution of the New World diploid cottons (Gossypium, subgenus Houzingenia) based on genome sequencing.</title>
        <authorList>
            <person name="Grover C.E."/>
            <person name="Arick M.A. 2nd"/>
            <person name="Thrash A."/>
            <person name="Conover J.L."/>
            <person name="Sanders W.S."/>
            <person name="Peterson D.G."/>
            <person name="Frelichowski J.E."/>
            <person name="Scheffler J.A."/>
            <person name="Scheffler B.E."/>
            <person name="Wendel J.F."/>
        </authorList>
    </citation>
    <scope>NUCLEOTIDE SEQUENCE [LARGE SCALE GENOMIC DNA]</scope>
    <source>
        <strain evidence="1">1</strain>
        <tissue evidence="1">Leaf</tissue>
    </source>
</reference>
<evidence type="ECO:0000313" key="1">
    <source>
        <dbReference type="EMBL" id="MBA0879975.1"/>
    </source>
</evidence>